<sequence>MRETLGAVMRSGTQALVVDAQTGADLRALAEATASLDGAFFWVGSGGLARELAFVIDQSAPAPDENAVPSQIYGQDGAVLILVGSLSAVSERQCAMLREHGGHRRVRGTARLAARRRGASEMAGLAGPRGRAPWRRH</sequence>
<dbReference type="Gene3D" id="3.40.50.10840">
    <property type="entry name" value="Putative sugar-binding, N-terminal domain"/>
    <property type="match status" value="1"/>
</dbReference>
<feature type="domain" description="Four-carbon acid sugar kinase N-terminal" evidence="2">
    <location>
        <begin position="2"/>
        <end position="52"/>
    </location>
</feature>
<accession>A0A4R0X8Q5</accession>
<keyword evidence="4" id="KW-1185">Reference proteome</keyword>
<evidence type="ECO:0000256" key="1">
    <source>
        <dbReference type="SAM" id="MobiDB-lite"/>
    </source>
</evidence>
<reference evidence="3 4" key="1">
    <citation type="submission" date="2017-02" db="EMBL/GenBank/DDBJ databases">
        <title>Paraburkholderia sophoroidis sp. nov. and Paraburkholderia steynii sp. nov. rhizobial symbionts of the fynbos legume Hypocalyptus sophoroides.</title>
        <authorList>
            <person name="Steenkamp E.T."/>
            <person name="Beukes C.W."/>
            <person name="Van Zyl E."/>
            <person name="Avontuur J."/>
            <person name="Chan W.Y."/>
            <person name="Hassen A."/>
            <person name="Palmer M."/>
            <person name="Mthombeni L."/>
            <person name="Phalane F."/>
            <person name="Sereme K."/>
            <person name="Venter S.N."/>
        </authorList>
    </citation>
    <scope>NUCLEOTIDE SEQUENCE [LARGE SCALE GENOMIC DNA]</scope>
    <source>
        <strain evidence="3 4">HC1.1ba</strain>
    </source>
</reference>
<dbReference type="SUPFAM" id="SSF142764">
    <property type="entry name" value="YgbK-like"/>
    <property type="match status" value="1"/>
</dbReference>
<evidence type="ECO:0000313" key="3">
    <source>
        <dbReference type="EMBL" id="TCG06633.1"/>
    </source>
</evidence>
<comment type="caution">
    <text evidence="3">The sequence shown here is derived from an EMBL/GenBank/DDBJ whole genome shotgun (WGS) entry which is preliminary data.</text>
</comment>
<dbReference type="InterPro" id="IPR010737">
    <property type="entry name" value="4-carb_acid_sugar_kinase_N"/>
</dbReference>
<gene>
    <name evidence="3" type="ORF">BZM27_24870</name>
</gene>
<dbReference type="InterPro" id="IPR037051">
    <property type="entry name" value="4-carb_acid_sugar_kinase_N_sf"/>
</dbReference>
<feature type="region of interest" description="Disordered" evidence="1">
    <location>
        <begin position="117"/>
        <end position="137"/>
    </location>
</feature>
<protein>
    <recommendedName>
        <fullName evidence="2">Four-carbon acid sugar kinase N-terminal domain-containing protein</fullName>
    </recommendedName>
</protein>
<dbReference type="Pfam" id="PF07005">
    <property type="entry name" value="SBD_N"/>
    <property type="match status" value="1"/>
</dbReference>
<evidence type="ECO:0000259" key="2">
    <source>
        <dbReference type="Pfam" id="PF07005"/>
    </source>
</evidence>
<dbReference type="AlphaFoldDB" id="A0A4R0X8Q5"/>
<evidence type="ECO:0000313" key="4">
    <source>
        <dbReference type="Proteomes" id="UP000294200"/>
    </source>
</evidence>
<name>A0A4R0X8Q5_9BURK</name>
<proteinExistence type="predicted"/>
<dbReference type="EMBL" id="MWML01000098">
    <property type="protein sequence ID" value="TCG06633.1"/>
    <property type="molecule type" value="Genomic_DNA"/>
</dbReference>
<organism evidence="3 4">
    <name type="scientific">Paraburkholderia steynii</name>
    <dbReference type="NCBI Taxonomy" id="1245441"/>
    <lineage>
        <taxon>Bacteria</taxon>
        <taxon>Pseudomonadati</taxon>
        <taxon>Pseudomonadota</taxon>
        <taxon>Betaproteobacteria</taxon>
        <taxon>Burkholderiales</taxon>
        <taxon>Burkholderiaceae</taxon>
        <taxon>Paraburkholderia</taxon>
    </lineage>
</organism>
<dbReference type="Proteomes" id="UP000294200">
    <property type="component" value="Unassembled WGS sequence"/>
</dbReference>